<feature type="transmembrane region" description="Helical" evidence="13">
    <location>
        <begin position="819"/>
        <end position="839"/>
    </location>
</feature>
<feature type="transmembrane region" description="Helical" evidence="13">
    <location>
        <begin position="845"/>
        <end position="872"/>
    </location>
</feature>
<dbReference type="OrthoDB" id="7788754at2759"/>
<dbReference type="GO" id="GO:0005789">
    <property type="term" value="C:endoplasmic reticulum membrane"/>
    <property type="evidence" value="ECO:0007669"/>
    <property type="project" value="UniProtKB-SubCell"/>
</dbReference>
<dbReference type="Gene3D" id="3.40.50.300">
    <property type="entry name" value="P-loop containing nucleotide triphosphate hydrolases"/>
    <property type="match status" value="2"/>
</dbReference>
<dbReference type="InterPro" id="IPR030386">
    <property type="entry name" value="G_GB1_RHD3_dom"/>
</dbReference>
<evidence type="ECO:0000256" key="13">
    <source>
        <dbReference type="SAM" id="Phobius"/>
    </source>
</evidence>
<evidence type="ECO:0000256" key="8">
    <source>
        <dbReference type="ARBA" id="ARBA00023134"/>
    </source>
</evidence>
<dbReference type="Pfam" id="PF02841">
    <property type="entry name" value="GBP_C"/>
    <property type="match status" value="1"/>
</dbReference>
<feature type="transmembrane region" description="Helical" evidence="13">
    <location>
        <begin position="306"/>
        <end position="329"/>
    </location>
</feature>
<dbReference type="InterPro" id="IPR015894">
    <property type="entry name" value="Guanylate-bd_N"/>
</dbReference>
<dbReference type="Gene3D" id="1.20.58.420">
    <property type="entry name" value="AHSP"/>
    <property type="match status" value="1"/>
</dbReference>
<gene>
    <name evidence="15" type="ORF">HPB48_008822</name>
</gene>
<feature type="transmembrane region" description="Helical" evidence="13">
    <location>
        <begin position="277"/>
        <end position="300"/>
    </location>
</feature>
<keyword evidence="6" id="KW-0460">Magnesium</keyword>
<protein>
    <recommendedName>
        <fullName evidence="14">GB1/RHD3-type G domain-containing protein</fullName>
    </recommendedName>
</protein>
<dbReference type="GO" id="GO:0003924">
    <property type="term" value="F:GTPase activity"/>
    <property type="evidence" value="ECO:0007669"/>
    <property type="project" value="InterPro"/>
</dbReference>
<accession>A0A9J6H0B1</accession>
<dbReference type="InterPro" id="IPR003191">
    <property type="entry name" value="Guanylate-bd/ATL_C"/>
</dbReference>
<evidence type="ECO:0000256" key="7">
    <source>
        <dbReference type="ARBA" id="ARBA00022989"/>
    </source>
</evidence>
<comment type="subcellular location">
    <subcellularLocation>
        <location evidence="1">Endoplasmic reticulum membrane</location>
        <topology evidence="1">Multi-pass membrane protein</topology>
    </subcellularLocation>
</comment>
<dbReference type="InterPro" id="IPR027417">
    <property type="entry name" value="P-loop_NTPase"/>
</dbReference>
<dbReference type="PROSITE" id="PS51715">
    <property type="entry name" value="G_GB1_RHD3"/>
    <property type="match status" value="2"/>
</dbReference>
<keyword evidence="8" id="KW-0342">GTP-binding</keyword>
<evidence type="ECO:0000256" key="5">
    <source>
        <dbReference type="ARBA" id="ARBA00022824"/>
    </source>
</evidence>
<evidence type="ECO:0000256" key="2">
    <source>
        <dbReference type="ARBA" id="ARBA00022692"/>
    </source>
</evidence>
<dbReference type="GO" id="GO:0005525">
    <property type="term" value="F:GTP binding"/>
    <property type="evidence" value="ECO:0007669"/>
    <property type="project" value="UniProtKB-KW"/>
</dbReference>
<feature type="domain" description="GB1/RHD3-type G" evidence="14">
    <location>
        <begin position="422"/>
        <end position="688"/>
    </location>
</feature>
<keyword evidence="7 13" id="KW-1133">Transmembrane helix</keyword>
<evidence type="ECO:0000313" key="16">
    <source>
        <dbReference type="Proteomes" id="UP000821853"/>
    </source>
</evidence>
<keyword evidence="5" id="KW-0256">Endoplasmic reticulum</keyword>
<dbReference type="PANTHER" id="PTHR10751">
    <property type="entry name" value="GUANYLATE BINDING PROTEIN"/>
    <property type="match status" value="1"/>
</dbReference>
<dbReference type="Pfam" id="PF02263">
    <property type="entry name" value="GBP"/>
    <property type="match status" value="2"/>
</dbReference>
<dbReference type="SUPFAM" id="SSF48340">
    <property type="entry name" value="Interferon-induced guanylate-binding protein 1 (GBP1), C-terminal domain"/>
    <property type="match status" value="1"/>
</dbReference>
<name>A0A9J6H0B1_HAELO</name>
<dbReference type="VEuPathDB" id="VectorBase:HLOH_055409"/>
<evidence type="ECO:0000256" key="3">
    <source>
        <dbReference type="ARBA" id="ARBA00022741"/>
    </source>
</evidence>
<sequence>MRSKGQGYWLGGTHTPLEGFPWRHGSERDTTGIVVWDELFLASRHKGDQVAVLFMDTQGAFDSDTTFQGCATIFALSTLTSSIQVYNLSQNIQENDLQYLQVFTEYGRMAQQHGGREKPFQKLVFLVRDWAHLSDAPYGEKGGRKLIARRLSTSWQKEEQKKLRHLIQSSYNEIDCFLLPYPGRQVATGQSKKGYLPDMEEEFKDHVQRFVLSVLAEEQLVTKKINCQEISFEDWVTLFSKYAGIFKEKKLPELKFYLEEIEEMRKRFFESNKNKKYNVTPFALAVPLVLSIGVSAMTFVGGPVGAVAGAAGFLIGGSSVGTMVTWFVSRTTGKITKFREGLDSTVDYTWEKMQRLFRRRPAACAGSDGQHDLDPPKENEDATTQQAETAQPVEILRITDNHTVELDVEVLRRILLADNVKNKPVVVISVAGGFRKGKSFLLDFFLRYMRSGGTSDWLDDSSLRLGRFSWREVCQRETAGILIWDDVFLVRIAPFFIDCVGYHLNRTLSQVTTSRGRELAVVFMYTQGDFNKEPTSQDSAIVFALSTMISSVQVYNLSRNIQDSDLQHLQPLNEYARLVQQDTGKEPFQKLLLLVRDWTSRQEAGYGEESGRAVFDRCLQSIERQHKELQHPRMPIQSCFRNITCFLLPHPGPKVATTLSFDGPLSDVASDFTAHLQDLVPSLLAPDNLLVKKINGHEISCQELITHFQVYVNMFMNGNPPEPKSMLEATAEASSLAAVATARDKYTSGMEQLCSGDQPHLSPALLERHHLRLRESAKELFSASQRMPEEESQQYLERLTREIDRAYASFAKRNKRKMIFAAVRTPATISIMMLAFYPVSCASALLGVPVLATLSNLLMVLSLITLCLWCYIRYSGKMREVGGQIDAIATIIWTNVLKPLCKTVIQDRKASQPLRRR</sequence>
<evidence type="ECO:0000256" key="1">
    <source>
        <dbReference type="ARBA" id="ARBA00004477"/>
    </source>
</evidence>
<feature type="domain" description="GB1/RHD3-type G" evidence="14">
    <location>
        <begin position="1"/>
        <end position="219"/>
    </location>
</feature>
<evidence type="ECO:0000313" key="15">
    <source>
        <dbReference type="EMBL" id="KAH9380489.1"/>
    </source>
</evidence>
<comment type="similarity">
    <text evidence="11">Belongs to the TRAFAC class dynamin-like GTPase superfamily. GB1/RHD3 GTPase family.</text>
</comment>
<keyword evidence="9 13" id="KW-0472">Membrane</keyword>
<feature type="compositionally biased region" description="Basic and acidic residues" evidence="12">
    <location>
        <begin position="369"/>
        <end position="380"/>
    </location>
</feature>
<dbReference type="InterPro" id="IPR036543">
    <property type="entry name" value="Guanylate-bd_C_sf"/>
</dbReference>
<proteinExistence type="inferred from homology"/>
<evidence type="ECO:0000256" key="6">
    <source>
        <dbReference type="ARBA" id="ARBA00022842"/>
    </source>
</evidence>
<keyword evidence="16" id="KW-1185">Reference proteome</keyword>
<keyword evidence="4" id="KW-0378">Hydrolase</keyword>
<evidence type="ECO:0000256" key="9">
    <source>
        <dbReference type="ARBA" id="ARBA00023136"/>
    </source>
</evidence>
<organism evidence="15 16">
    <name type="scientific">Haemaphysalis longicornis</name>
    <name type="common">Bush tick</name>
    <dbReference type="NCBI Taxonomy" id="44386"/>
    <lineage>
        <taxon>Eukaryota</taxon>
        <taxon>Metazoa</taxon>
        <taxon>Ecdysozoa</taxon>
        <taxon>Arthropoda</taxon>
        <taxon>Chelicerata</taxon>
        <taxon>Arachnida</taxon>
        <taxon>Acari</taxon>
        <taxon>Parasitiformes</taxon>
        <taxon>Ixodida</taxon>
        <taxon>Ixodoidea</taxon>
        <taxon>Ixodidae</taxon>
        <taxon>Haemaphysalinae</taxon>
        <taxon>Haemaphysalis</taxon>
    </lineage>
</organism>
<comment type="catalytic activity">
    <reaction evidence="10">
        <text>GTP + H2O = GDP + phosphate + H(+)</text>
        <dbReference type="Rhea" id="RHEA:19669"/>
        <dbReference type="ChEBI" id="CHEBI:15377"/>
        <dbReference type="ChEBI" id="CHEBI:15378"/>
        <dbReference type="ChEBI" id="CHEBI:37565"/>
        <dbReference type="ChEBI" id="CHEBI:43474"/>
        <dbReference type="ChEBI" id="CHEBI:58189"/>
    </reaction>
    <physiologicalReaction direction="left-to-right" evidence="10">
        <dbReference type="Rhea" id="RHEA:19670"/>
    </physiologicalReaction>
</comment>
<evidence type="ECO:0000256" key="4">
    <source>
        <dbReference type="ARBA" id="ARBA00022801"/>
    </source>
</evidence>
<dbReference type="SUPFAM" id="SSF52540">
    <property type="entry name" value="P-loop containing nucleoside triphosphate hydrolases"/>
    <property type="match status" value="2"/>
</dbReference>
<reference evidence="15 16" key="1">
    <citation type="journal article" date="2020" name="Cell">
        <title>Large-Scale Comparative Analyses of Tick Genomes Elucidate Their Genetic Diversity and Vector Capacities.</title>
        <authorList>
            <consortium name="Tick Genome and Microbiome Consortium (TIGMIC)"/>
            <person name="Jia N."/>
            <person name="Wang J."/>
            <person name="Shi W."/>
            <person name="Du L."/>
            <person name="Sun Y."/>
            <person name="Zhan W."/>
            <person name="Jiang J.F."/>
            <person name="Wang Q."/>
            <person name="Zhang B."/>
            <person name="Ji P."/>
            <person name="Bell-Sakyi L."/>
            <person name="Cui X.M."/>
            <person name="Yuan T.T."/>
            <person name="Jiang B.G."/>
            <person name="Yang W.F."/>
            <person name="Lam T.T."/>
            <person name="Chang Q.C."/>
            <person name="Ding S.J."/>
            <person name="Wang X.J."/>
            <person name="Zhu J.G."/>
            <person name="Ruan X.D."/>
            <person name="Zhao L."/>
            <person name="Wei J.T."/>
            <person name="Ye R.Z."/>
            <person name="Que T.C."/>
            <person name="Du C.H."/>
            <person name="Zhou Y.H."/>
            <person name="Cheng J.X."/>
            <person name="Dai P.F."/>
            <person name="Guo W.B."/>
            <person name="Han X.H."/>
            <person name="Huang E.J."/>
            <person name="Li L.F."/>
            <person name="Wei W."/>
            <person name="Gao Y.C."/>
            <person name="Liu J.Z."/>
            <person name="Shao H.Z."/>
            <person name="Wang X."/>
            <person name="Wang C.C."/>
            <person name="Yang T.C."/>
            <person name="Huo Q.B."/>
            <person name="Li W."/>
            <person name="Chen H.Y."/>
            <person name="Chen S.E."/>
            <person name="Zhou L.G."/>
            <person name="Ni X.B."/>
            <person name="Tian J.H."/>
            <person name="Sheng Y."/>
            <person name="Liu T."/>
            <person name="Pan Y.S."/>
            <person name="Xia L.Y."/>
            <person name="Li J."/>
            <person name="Zhao F."/>
            <person name="Cao W.C."/>
        </authorList>
    </citation>
    <scope>NUCLEOTIDE SEQUENCE [LARGE SCALE GENOMIC DNA]</scope>
    <source>
        <strain evidence="15">HaeL-2018</strain>
    </source>
</reference>
<evidence type="ECO:0000256" key="12">
    <source>
        <dbReference type="SAM" id="MobiDB-lite"/>
    </source>
</evidence>
<evidence type="ECO:0000256" key="11">
    <source>
        <dbReference type="PROSITE-ProRule" id="PRU01052"/>
    </source>
</evidence>
<keyword evidence="2 13" id="KW-0812">Transmembrane</keyword>
<dbReference type="EMBL" id="JABSTR010000010">
    <property type="protein sequence ID" value="KAH9380489.1"/>
    <property type="molecule type" value="Genomic_DNA"/>
</dbReference>
<evidence type="ECO:0000259" key="14">
    <source>
        <dbReference type="PROSITE" id="PS51715"/>
    </source>
</evidence>
<keyword evidence="3" id="KW-0547">Nucleotide-binding</keyword>
<feature type="region of interest" description="Disordered" evidence="12">
    <location>
        <begin position="364"/>
        <end position="388"/>
    </location>
</feature>
<evidence type="ECO:0000256" key="10">
    <source>
        <dbReference type="ARBA" id="ARBA00049117"/>
    </source>
</evidence>
<dbReference type="AlphaFoldDB" id="A0A9J6H0B1"/>
<dbReference type="Proteomes" id="UP000821853">
    <property type="component" value="Chromosome 8"/>
</dbReference>
<comment type="caution">
    <text evidence="15">The sequence shown here is derived from an EMBL/GenBank/DDBJ whole genome shotgun (WGS) entry which is preliminary data.</text>
</comment>
<dbReference type="FunFam" id="1.20.58.420:FF:000001">
    <property type="entry name" value="Atlastin-1 isoform 1"/>
    <property type="match status" value="1"/>
</dbReference>